<dbReference type="PANTHER" id="PTHR33908:SF11">
    <property type="entry name" value="MEMBRANE PROTEIN"/>
    <property type="match status" value="1"/>
</dbReference>
<evidence type="ECO:0000256" key="8">
    <source>
        <dbReference type="SAM" id="Phobius"/>
    </source>
</evidence>
<feature type="transmembrane region" description="Helical" evidence="8">
    <location>
        <begin position="121"/>
        <end position="140"/>
    </location>
</feature>
<dbReference type="GO" id="GO:0009103">
    <property type="term" value="P:lipopolysaccharide biosynthetic process"/>
    <property type="evidence" value="ECO:0007669"/>
    <property type="project" value="UniProtKB-ARBA"/>
</dbReference>
<feature type="transmembrane region" description="Helical" evidence="8">
    <location>
        <begin position="76"/>
        <end position="109"/>
    </location>
</feature>
<dbReference type="Proteomes" id="UP000034778">
    <property type="component" value="Unassembled WGS sequence"/>
</dbReference>
<feature type="transmembrane region" description="Helical" evidence="8">
    <location>
        <begin position="350"/>
        <end position="369"/>
    </location>
</feature>
<feature type="transmembrane region" description="Helical" evidence="8">
    <location>
        <begin position="298"/>
        <end position="316"/>
    </location>
</feature>
<keyword evidence="7 8" id="KW-0472">Membrane</keyword>
<protein>
    <submittedName>
        <fullName evidence="10">Oligosaccharyl transferase STT3 subunit</fullName>
    </submittedName>
</protein>
<dbReference type="GO" id="GO:0005886">
    <property type="term" value="C:plasma membrane"/>
    <property type="evidence" value="ECO:0007669"/>
    <property type="project" value="UniProtKB-SubCell"/>
</dbReference>
<keyword evidence="6 8" id="KW-1133">Transmembrane helix</keyword>
<feature type="domain" description="Glycosyltransferase RgtA/B/C/D-like" evidence="9">
    <location>
        <begin position="73"/>
        <end position="224"/>
    </location>
</feature>
<feature type="transmembrane region" description="Helical" evidence="8">
    <location>
        <begin position="12"/>
        <end position="29"/>
    </location>
</feature>
<evidence type="ECO:0000313" key="10">
    <source>
        <dbReference type="EMBL" id="KKP45418.1"/>
    </source>
</evidence>
<comment type="subcellular location">
    <subcellularLocation>
        <location evidence="1">Cell membrane</location>
        <topology evidence="1">Multi-pass membrane protein</topology>
    </subcellularLocation>
</comment>
<dbReference type="GO" id="GO:0016763">
    <property type="term" value="F:pentosyltransferase activity"/>
    <property type="evidence" value="ECO:0007669"/>
    <property type="project" value="TreeGrafter"/>
</dbReference>
<keyword evidence="3" id="KW-0328">Glycosyltransferase</keyword>
<keyword evidence="5 8" id="KW-0812">Transmembrane</keyword>
<dbReference type="PANTHER" id="PTHR33908">
    <property type="entry name" value="MANNOSYLTRANSFERASE YKCB-RELATED"/>
    <property type="match status" value="1"/>
</dbReference>
<dbReference type="InterPro" id="IPR038731">
    <property type="entry name" value="RgtA/B/C-like"/>
</dbReference>
<evidence type="ECO:0000256" key="5">
    <source>
        <dbReference type="ARBA" id="ARBA00022692"/>
    </source>
</evidence>
<reference evidence="10 11" key="1">
    <citation type="journal article" date="2015" name="Nature">
        <title>rRNA introns, odd ribosomes, and small enigmatic genomes across a large radiation of phyla.</title>
        <authorList>
            <person name="Brown C.T."/>
            <person name="Hug L.A."/>
            <person name="Thomas B.C."/>
            <person name="Sharon I."/>
            <person name="Castelle C.J."/>
            <person name="Singh A."/>
            <person name="Wilkins M.J."/>
            <person name="Williams K.H."/>
            <person name="Banfield J.F."/>
        </authorList>
    </citation>
    <scope>NUCLEOTIDE SEQUENCE [LARGE SCALE GENOMIC DNA]</scope>
</reference>
<dbReference type="STRING" id="1618566.UR35_C0001G0015"/>
<dbReference type="InterPro" id="IPR050297">
    <property type="entry name" value="LipidA_mod_glycosyltrf_83"/>
</dbReference>
<gene>
    <name evidence="10" type="ORF">UR35_C0001G0015</name>
</gene>
<dbReference type="EMBL" id="LBOW01000001">
    <property type="protein sequence ID" value="KKP45418.1"/>
    <property type="molecule type" value="Genomic_DNA"/>
</dbReference>
<evidence type="ECO:0000256" key="6">
    <source>
        <dbReference type="ARBA" id="ARBA00022989"/>
    </source>
</evidence>
<evidence type="ECO:0000256" key="2">
    <source>
        <dbReference type="ARBA" id="ARBA00022475"/>
    </source>
</evidence>
<feature type="transmembrane region" description="Helical" evidence="8">
    <location>
        <begin position="271"/>
        <end position="292"/>
    </location>
</feature>
<evidence type="ECO:0000256" key="4">
    <source>
        <dbReference type="ARBA" id="ARBA00022679"/>
    </source>
</evidence>
<evidence type="ECO:0000256" key="7">
    <source>
        <dbReference type="ARBA" id="ARBA00023136"/>
    </source>
</evidence>
<comment type="caution">
    <text evidence="10">The sequence shown here is derived from an EMBL/GenBank/DDBJ whole genome shotgun (WGS) entry which is preliminary data.</text>
</comment>
<evidence type="ECO:0000313" key="11">
    <source>
        <dbReference type="Proteomes" id="UP000034778"/>
    </source>
</evidence>
<organism evidence="10 11">
    <name type="scientific">Candidatus Woesebacteria bacterium GW2011_GWB1_33_22</name>
    <dbReference type="NCBI Taxonomy" id="1618566"/>
    <lineage>
        <taxon>Bacteria</taxon>
        <taxon>Candidatus Woeseibacteriota</taxon>
    </lineage>
</organism>
<evidence type="ECO:0000256" key="3">
    <source>
        <dbReference type="ARBA" id="ARBA00022676"/>
    </source>
</evidence>
<feature type="transmembrane region" description="Helical" evidence="8">
    <location>
        <begin position="323"/>
        <end position="344"/>
    </location>
</feature>
<dbReference type="Pfam" id="PF13231">
    <property type="entry name" value="PMT_2"/>
    <property type="match status" value="1"/>
</dbReference>
<proteinExistence type="predicted"/>
<evidence type="ECO:0000259" key="9">
    <source>
        <dbReference type="Pfam" id="PF13231"/>
    </source>
</evidence>
<evidence type="ECO:0000256" key="1">
    <source>
        <dbReference type="ARBA" id="ARBA00004651"/>
    </source>
</evidence>
<feature type="transmembrane region" description="Helical" evidence="8">
    <location>
        <begin position="146"/>
        <end position="162"/>
    </location>
</feature>
<sequence length="483" mass="55174">MAKINLISFVKNNWVLILILIIGSFFRLYDISGYMTFLGDEGRDSIIVRNLLVKADPILIGPGTSVGNMYLGPLYYYFMAPFLLLANFSPLGPAVAVALLGTATIYLIFIVGSDLFSKKSGLIAAGLYAIAPTVIIYSRSSWNPNIMPFFSLLSIYAIWKVWKEHKYNWLIICAISFAFVLQSHYLGIFIAPVLFIFWYLSRSPTRHTLLAITLFLFLMSPLLIFDLRHDFLNSKALFDFLSSEDNTVSVNLWTIFTKSISSFIEINTSLLVAKNIVLGKILSLSLFLYIILVKKSKSIWLIILWFLFAIIGLGLYKGNIYDHYFGFLFPASFLLVGHLLNKVYESNIKIFSILFFGILLFVNLINNPLKFYPNNQMQRAQNVSRRIVEESKNKQFNIAVIAERNYEDGYQYFLEKENAKFIEIDAQVVESVADQLFVICEMEESKCDPTHSPKAEVANFGWSKIENQWTVDGAIIYKLIHSQ</sequence>
<feature type="transmembrane region" description="Helical" evidence="8">
    <location>
        <begin position="169"/>
        <end position="200"/>
    </location>
</feature>
<name>A0A0F9ZME9_9BACT</name>
<dbReference type="PATRIC" id="fig|1618566.3.peg.14"/>
<keyword evidence="2" id="KW-1003">Cell membrane</keyword>
<dbReference type="AlphaFoldDB" id="A0A0F9ZME9"/>
<keyword evidence="4 10" id="KW-0808">Transferase</keyword>
<feature type="transmembrane region" description="Helical" evidence="8">
    <location>
        <begin position="206"/>
        <end position="225"/>
    </location>
</feature>
<accession>A0A0F9ZME9</accession>